<evidence type="ECO:0000313" key="2">
    <source>
        <dbReference type="EMBL" id="KKL25847.1"/>
    </source>
</evidence>
<name>A0A0F9CHF1_9ZZZZ</name>
<dbReference type="AlphaFoldDB" id="A0A0F9CHF1"/>
<comment type="caution">
    <text evidence="2">The sequence shown here is derived from an EMBL/GenBank/DDBJ whole genome shotgun (WGS) entry which is preliminary data.</text>
</comment>
<reference evidence="2" key="1">
    <citation type="journal article" date="2015" name="Nature">
        <title>Complex archaea that bridge the gap between prokaryotes and eukaryotes.</title>
        <authorList>
            <person name="Spang A."/>
            <person name="Saw J.H."/>
            <person name="Jorgensen S.L."/>
            <person name="Zaremba-Niedzwiedzka K."/>
            <person name="Martijn J."/>
            <person name="Lind A.E."/>
            <person name="van Eijk R."/>
            <person name="Schleper C."/>
            <person name="Guy L."/>
            <person name="Ettema T.J."/>
        </authorList>
    </citation>
    <scope>NUCLEOTIDE SEQUENCE</scope>
</reference>
<organism evidence="2">
    <name type="scientific">marine sediment metagenome</name>
    <dbReference type="NCBI Taxonomy" id="412755"/>
    <lineage>
        <taxon>unclassified sequences</taxon>
        <taxon>metagenomes</taxon>
        <taxon>ecological metagenomes</taxon>
    </lineage>
</organism>
<proteinExistence type="predicted"/>
<evidence type="ECO:0000256" key="1">
    <source>
        <dbReference type="SAM" id="MobiDB-lite"/>
    </source>
</evidence>
<gene>
    <name evidence="2" type="ORF">LCGC14_2401170</name>
</gene>
<accession>A0A0F9CHF1</accession>
<sequence length="176" mass="20461">MPVSTARMNLDRRPKISAGLAKPEPFSPPSAMTKVCRKCKVEHGRDNFYPNPGCRDGLGSYCRQCHNALNTDWKRRNKERINRQRREKYKPLPPEKAMVLYHIQMKRYPEKVNARHALQWAVRNGSVKKPTRCQSCTLVVPRRGLHGHHADYSKPLDVKWLCPPCHAEEHLRMEGE</sequence>
<dbReference type="EMBL" id="LAZR01036060">
    <property type="protein sequence ID" value="KKL25847.1"/>
    <property type="molecule type" value="Genomic_DNA"/>
</dbReference>
<feature type="region of interest" description="Disordered" evidence="1">
    <location>
        <begin position="1"/>
        <end position="24"/>
    </location>
</feature>
<protein>
    <submittedName>
        <fullName evidence="2">Uncharacterized protein</fullName>
    </submittedName>
</protein>